<feature type="region of interest" description="Disordered" evidence="8">
    <location>
        <begin position="247"/>
        <end position="275"/>
    </location>
</feature>
<dbReference type="InterPro" id="IPR001138">
    <property type="entry name" value="Zn2Cys6_DnaBD"/>
</dbReference>
<evidence type="ECO:0000256" key="1">
    <source>
        <dbReference type="ARBA" id="ARBA00022723"/>
    </source>
</evidence>
<feature type="domain" description="Zn(2)-C6 fungal-type" evidence="9">
    <location>
        <begin position="163"/>
        <end position="194"/>
    </location>
</feature>
<accession>A0A2G8SC80</accession>
<dbReference type="GO" id="GO:0008270">
    <property type="term" value="F:zinc ion binding"/>
    <property type="evidence" value="ECO:0007669"/>
    <property type="project" value="InterPro"/>
</dbReference>
<dbReference type="AlphaFoldDB" id="A0A2G8SC80"/>
<comment type="caution">
    <text evidence="10">The sequence shown here is derived from an EMBL/GenBank/DDBJ whole genome shotgun (WGS) entry which is preliminary data.</text>
</comment>
<feature type="compositionally biased region" description="Polar residues" evidence="8">
    <location>
        <begin position="256"/>
        <end position="265"/>
    </location>
</feature>
<keyword evidence="5" id="KW-0804">Transcription</keyword>
<dbReference type="PANTHER" id="PTHR47659">
    <property type="entry name" value="ZN(II)2CYS6 TRANSCRIPTION FACTOR (EUROFUNG)-RELATED"/>
    <property type="match status" value="1"/>
</dbReference>
<gene>
    <name evidence="10" type="ORF">GSI_06066</name>
</gene>
<organism evidence="10 11">
    <name type="scientific">Ganoderma sinense ZZ0214-1</name>
    <dbReference type="NCBI Taxonomy" id="1077348"/>
    <lineage>
        <taxon>Eukaryota</taxon>
        <taxon>Fungi</taxon>
        <taxon>Dikarya</taxon>
        <taxon>Basidiomycota</taxon>
        <taxon>Agaricomycotina</taxon>
        <taxon>Agaricomycetes</taxon>
        <taxon>Polyporales</taxon>
        <taxon>Polyporaceae</taxon>
        <taxon>Ganoderma</taxon>
    </lineage>
</organism>
<dbReference type="STRING" id="1077348.A0A2G8SC80"/>
<dbReference type="Pfam" id="PF00172">
    <property type="entry name" value="Zn_clus"/>
    <property type="match status" value="1"/>
</dbReference>
<dbReference type="Proteomes" id="UP000230002">
    <property type="component" value="Unassembled WGS sequence"/>
</dbReference>
<evidence type="ECO:0000313" key="10">
    <source>
        <dbReference type="EMBL" id="PIL31367.1"/>
    </source>
</evidence>
<evidence type="ECO:0000256" key="8">
    <source>
        <dbReference type="SAM" id="MobiDB-lite"/>
    </source>
</evidence>
<dbReference type="SUPFAM" id="SSF57701">
    <property type="entry name" value="Zn2/Cys6 DNA-binding domain"/>
    <property type="match status" value="1"/>
</dbReference>
<dbReference type="OrthoDB" id="5575144at2759"/>
<dbReference type="GO" id="GO:0000981">
    <property type="term" value="F:DNA-binding transcription factor activity, RNA polymerase II-specific"/>
    <property type="evidence" value="ECO:0007669"/>
    <property type="project" value="InterPro"/>
</dbReference>
<dbReference type="SMART" id="SM00066">
    <property type="entry name" value="GAL4"/>
    <property type="match status" value="1"/>
</dbReference>
<dbReference type="CDD" id="cd00067">
    <property type="entry name" value="GAL4"/>
    <property type="match status" value="1"/>
</dbReference>
<name>A0A2G8SC80_9APHY</name>
<dbReference type="GO" id="GO:0003677">
    <property type="term" value="F:DNA binding"/>
    <property type="evidence" value="ECO:0007669"/>
    <property type="project" value="UniProtKB-KW"/>
</dbReference>
<proteinExistence type="predicted"/>
<keyword evidence="4" id="KW-0238">DNA-binding</keyword>
<protein>
    <recommendedName>
        <fullName evidence="7">Transcription activator of gluconeogenesis ERT1</fullName>
    </recommendedName>
</protein>
<evidence type="ECO:0000259" key="9">
    <source>
        <dbReference type="PROSITE" id="PS50048"/>
    </source>
</evidence>
<keyword evidence="11" id="KW-1185">Reference proteome</keyword>
<keyword evidence="2" id="KW-0862">Zinc</keyword>
<dbReference type="InterPro" id="IPR050335">
    <property type="entry name" value="ERT1_acuK_gluconeogen_tf"/>
</dbReference>
<evidence type="ECO:0000256" key="2">
    <source>
        <dbReference type="ARBA" id="ARBA00022833"/>
    </source>
</evidence>
<feature type="region of interest" description="Disordered" evidence="8">
    <location>
        <begin position="336"/>
        <end position="358"/>
    </location>
</feature>
<feature type="region of interest" description="Disordered" evidence="8">
    <location>
        <begin position="128"/>
        <end position="149"/>
    </location>
</feature>
<dbReference type="Gene3D" id="4.10.240.10">
    <property type="entry name" value="Zn(2)-C6 fungal-type DNA-binding domain"/>
    <property type="match status" value="1"/>
</dbReference>
<evidence type="ECO:0000256" key="5">
    <source>
        <dbReference type="ARBA" id="ARBA00023163"/>
    </source>
</evidence>
<dbReference type="EMBL" id="AYKW01000012">
    <property type="protein sequence ID" value="PIL31367.1"/>
    <property type="molecule type" value="Genomic_DNA"/>
</dbReference>
<evidence type="ECO:0000256" key="4">
    <source>
        <dbReference type="ARBA" id="ARBA00023125"/>
    </source>
</evidence>
<sequence>MYQHRAPHSEVSLALFVIMHSPLQRPPSATAALFPSEHSIGHHHVEAPNDMHSSSGQQHIVNTDVIGWPWCQSCRPLVQILLGQGTVSIGPTSTPTAPWALSSPFPEYVCVPALVHRSQLALFAPSVQQPPSPALPPQEQTGVGAPSNAASVRQRKARGVKIACTNCRLANKKCDDGRPCERCKKNGLAHSCVSAERKQRNRRVRQTETTTMTVSATQVSMERSTISKEDPTTTTTVHIAAGTSYVDDTQEPTDAVNHSSPSESSMAAGDYDAQSDAAVPPSTGYAAVHANFWASLGSYPTPGSDAQLSSWSFTHQGHPGFFDHAMSPTADSVSDYHGLSPTGLEGSGSFPPAAGRHF</sequence>
<evidence type="ECO:0000256" key="7">
    <source>
        <dbReference type="ARBA" id="ARBA00040903"/>
    </source>
</evidence>
<dbReference type="InterPro" id="IPR036864">
    <property type="entry name" value="Zn2-C6_fun-type_DNA-bd_sf"/>
</dbReference>
<dbReference type="PROSITE" id="PS50048">
    <property type="entry name" value="ZN2_CY6_FUNGAL_2"/>
    <property type="match status" value="1"/>
</dbReference>
<evidence type="ECO:0000256" key="3">
    <source>
        <dbReference type="ARBA" id="ARBA00023015"/>
    </source>
</evidence>
<reference evidence="10 11" key="1">
    <citation type="journal article" date="2015" name="Sci. Rep.">
        <title>Chromosome-level genome map provides insights into diverse defense mechanisms in the medicinal fungus Ganoderma sinense.</title>
        <authorList>
            <person name="Zhu Y."/>
            <person name="Xu J."/>
            <person name="Sun C."/>
            <person name="Zhou S."/>
            <person name="Xu H."/>
            <person name="Nelson D.R."/>
            <person name="Qian J."/>
            <person name="Song J."/>
            <person name="Luo H."/>
            <person name="Xiang L."/>
            <person name="Li Y."/>
            <person name="Xu Z."/>
            <person name="Ji A."/>
            <person name="Wang L."/>
            <person name="Lu S."/>
            <person name="Hayward A."/>
            <person name="Sun W."/>
            <person name="Li X."/>
            <person name="Schwartz D.C."/>
            <person name="Wang Y."/>
            <person name="Chen S."/>
        </authorList>
    </citation>
    <scope>NUCLEOTIDE SEQUENCE [LARGE SCALE GENOMIC DNA]</scope>
    <source>
        <strain evidence="10 11">ZZ0214-1</strain>
    </source>
</reference>
<evidence type="ECO:0000256" key="6">
    <source>
        <dbReference type="ARBA" id="ARBA00023242"/>
    </source>
</evidence>
<keyword evidence="1" id="KW-0479">Metal-binding</keyword>
<dbReference type="PANTHER" id="PTHR47659:SF1">
    <property type="entry name" value="TRANSCRIPTION ACTIVATOR OF GLUCONEOGENESIS ERT1"/>
    <property type="match status" value="1"/>
</dbReference>
<evidence type="ECO:0000313" key="11">
    <source>
        <dbReference type="Proteomes" id="UP000230002"/>
    </source>
</evidence>
<keyword evidence="3" id="KW-0805">Transcription regulation</keyword>
<keyword evidence="6" id="KW-0539">Nucleus</keyword>